<keyword evidence="6" id="KW-0378">Hydrolase</keyword>
<comment type="subcellular location">
    <subcellularLocation>
        <location evidence="1">Cytoplasm</location>
    </subcellularLocation>
</comment>
<dbReference type="EMBL" id="MRZV01001965">
    <property type="protein sequence ID" value="PIK35179.1"/>
    <property type="molecule type" value="Genomic_DNA"/>
</dbReference>
<dbReference type="GO" id="GO:0005634">
    <property type="term" value="C:nucleus"/>
    <property type="evidence" value="ECO:0007669"/>
    <property type="project" value="TreeGrafter"/>
</dbReference>
<evidence type="ECO:0000313" key="14">
    <source>
        <dbReference type="EMBL" id="PIK35179.1"/>
    </source>
</evidence>
<dbReference type="InterPro" id="IPR011545">
    <property type="entry name" value="DEAD/DEAH_box_helicase_dom"/>
</dbReference>
<dbReference type="InterPro" id="IPR014001">
    <property type="entry name" value="Helicase_ATP-bd"/>
</dbReference>
<evidence type="ECO:0000256" key="1">
    <source>
        <dbReference type="ARBA" id="ARBA00004496"/>
    </source>
</evidence>
<keyword evidence="7 14" id="KW-0347">Helicase</keyword>
<evidence type="ECO:0000256" key="5">
    <source>
        <dbReference type="ARBA" id="ARBA00022741"/>
    </source>
</evidence>
<dbReference type="PANTHER" id="PTHR18934:SF257">
    <property type="entry name" value="ATP-DEPENDENT RNA HELICASE DHX30"/>
    <property type="match status" value="1"/>
</dbReference>
<dbReference type="Gene3D" id="3.30.160.20">
    <property type="match status" value="1"/>
</dbReference>
<dbReference type="STRING" id="307972.A0A2G8JHI2"/>
<sequence length="670" mass="75808">MNIIRLCHDTKQNDVIIGKMEPVPKALVDDHAGIQALSQFTTPKQTLNTLLQSSNLPNSNKLVRYETRRIKEVYQTVLRLNWPQEFAITGLGRKKVDSERAAAALACVQLQKLGVLQTDGSPSNGTTTKNPSAIKQHLQKNSLPEFVQLPKDLKQRILTLHTSQEESLEEGHNGMRFMDEFDPRLEEERIRTTDIITGRELQEVSEESLESTQERILSLLENNCVVVLCGETGCGKTTQVPQFILDSYLEKREGAKCNIVVTQPRRISAISVAERVTVERGERIGDTVGYQVRLKSHLPHPNGCILYCTTGILLKKLQSNPTLEGISHIVVDEVHERDINIDFLLVLLKSALRSNPNLTLLLMSASINAEMFSRYFDGCPLISVPGRMYQVQEYFLPEVMDRLQEAGIRHHRQSVNLGDEAEKPETDHDLVVDVVKYLDQVKPPGAILVFLPGWQDIKTVNDRLRNTLRKDGEARYIFPVHSSIPLSEQQQIFQRPPEGRRKIVLATNIAETSITIDDVVYVVNTGSHKEQRYKMNLGVSCLDLFWVSKANIIQRKGRAGRCQPGECYHLFKHETFEMLDSYEMPEILRVPLEQIVIMSKVHGPHLPAVEFLSQALQPPAQRSVEKAVSELQELDILDKQENLTLLGKRISHIGTEPRLAKALVMSTIFR</sequence>
<dbReference type="GO" id="GO:0005524">
    <property type="term" value="F:ATP binding"/>
    <property type="evidence" value="ECO:0007669"/>
    <property type="project" value="UniProtKB-KW"/>
</dbReference>
<evidence type="ECO:0000259" key="12">
    <source>
        <dbReference type="PROSITE" id="PS51192"/>
    </source>
</evidence>
<keyword evidence="15" id="KW-1185">Reference proteome</keyword>
<dbReference type="SMART" id="SM00490">
    <property type="entry name" value="HELICc"/>
    <property type="match status" value="1"/>
</dbReference>
<evidence type="ECO:0000313" key="15">
    <source>
        <dbReference type="Proteomes" id="UP000230750"/>
    </source>
</evidence>
<comment type="similarity">
    <text evidence="11">Belongs to the DExH box helicase family.</text>
</comment>
<dbReference type="EC" id="3.6.4.13" evidence="3"/>
<comment type="similarity">
    <text evidence="2">Belongs to the DEAD box helicase family. DEAH subfamily.</text>
</comment>
<dbReference type="InterPro" id="IPR001650">
    <property type="entry name" value="Helicase_C-like"/>
</dbReference>
<feature type="domain" description="Helicase ATP-binding" evidence="12">
    <location>
        <begin position="217"/>
        <end position="385"/>
    </location>
</feature>
<keyword evidence="4" id="KW-0963">Cytoplasm</keyword>
<dbReference type="Pfam" id="PF00271">
    <property type="entry name" value="Helicase_C"/>
    <property type="match status" value="1"/>
</dbReference>
<accession>A0A2G8JHI2</accession>
<feature type="domain" description="Helicase C-terminal" evidence="13">
    <location>
        <begin position="433"/>
        <end position="603"/>
    </location>
</feature>
<evidence type="ECO:0000256" key="6">
    <source>
        <dbReference type="ARBA" id="ARBA00022801"/>
    </source>
</evidence>
<dbReference type="FunFam" id="3.40.50.300:FF:000526">
    <property type="entry name" value="DExH-box ATP-dependent RNA helicase DExH3"/>
    <property type="match status" value="1"/>
</dbReference>
<proteinExistence type="inferred from homology"/>
<dbReference type="Gene3D" id="1.20.120.1080">
    <property type="match status" value="1"/>
</dbReference>
<organism evidence="14 15">
    <name type="scientific">Stichopus japonicus</name>
    <name type="common">Sea cucumber</name>
    <dbReference type="NCBI Taxonomy" id="307972"/>
    <lineage>
        <taxon>Eukaryota</taxon>
        <taxon>Metazoa</taxon>
        <taxon>Echinodermata</taxon>
        <taxon>Eleutherozoa</taxon>
        <taxon>Echinozoa</taxon>
        <taxon>Holothuroidea</taxon>
        <taxon>Aspidochirotacea</taxon>
        <taxon>Aspidochirotida</taxon>
        <taxon>Stichopodidae</taxon>
        <taxon>Apostichopus</taxon>
    </lineage>
</organism>
<dbReference type="PROSITE" id="PS51194">
    <property type="entry name" value="HELICASE_CTER"/>
    <property type="match status" value="1"/>
</dbReference>
<dbReference type="InterPro" id="IPR002464">
    <property type="entry name" value="DNA/RNA_helicase_DEAH_CS"/>
</dbReference>
<dbReference type="PANTHER" id="PTHR18934">
    <property type="entry name" value="ATP-DEPENDENT RNA HELICASE"/>
    <property type="match status" value="1"/>
</dbReference>
<keyword evidence="8" id="KW-0067">ATP-binding</keyword>
<dbReference type="PROSITE" id="PS51192">
    <property type="entry name" value="HELICASE_ATP_BIND_1"/>
    <property type="match status" value="1"/>
</dbReference>
<dbReference type="Pfam" id="PF00270">
    <property type="entry name" value="DEAD"/>
    <property type="match status" value="1"/>
</dbReference>
<dbReference type="SUPFAM" id="SSF54768">
    <property type="entry name" value="dsRNA-binding domain-like"/>
    <property type="match status" value="1"/>
</dbReference>
<dbReference type="InterPro" id="IPR027417">
    <property type="entry name" value="P-loop_NTPase"/>
</dbReference>
<reference evidence="14 15" key="1">
    <citation type="journal article" date="2017" name="PLoS Biol.">
        <title>The sea cucumber genome provides insights into morphological evolution and visceral regeneration.</title>
        <authorList>
            <person name="Zhang X."/>
            <person name="Sun L."/>
            <person name="Yuan J."/>
            <person name="Sun Y."/>
            <person name="Gao Y."/>
            <person name="Zhang L."/>
            <person name="Li S."/>
            <person name="Dai H."/>
            <person name="Hamel J.F."/>
            <person name="Liu C."/>
            <person name="Yu Y."/>
            <person name="Liu S."/>
            <person name="Lin W."/>
            <person name="Guo K."/>
            <person name="Jin S."/>
            <person name="Xu P."/>
            <person name="Storey K.B."/>
            <person name="Huan P."/>
            <person name="Zhang T."/>
            <person name="Zhou Y."/>
            <person name="Zhang J."/>
            <person name="Lin C."/>
            <person name="Li X."/>
            <person name="Xing L."/>
            <person name="Huo D."/>
            <person name="Sun M."/>
            <person name="Wang L."/>
            <person name="Mercier A."/>
            <person name="Li F."/>
            <person name="Yang H."/>
            <person name="Xiang J."/>
        </authorList>
    </citation>
    <scope>NUCLEOTIDE SEQUENCE [LARGE SCALE GENOMIC DNA]</scope>
    <source>
        <strain evidence="14">Shaxun</strain>
        <tissue evidence="14">Muscle</tissue>
    </source>
</reference>
<dbReference type="AlphaFoldDB" id="A0A2G8JHI2"/>
<dbReference type="SUPFAM" id="SSF52540">
    <property type="entry name" value="P-loop containing nucleoside triphosphate hydrolases"/>
    <property type="match status" value="1"/>
</dbReference>
<dbReference type="GO" id="GO:0003678">
    <property type="term" value="F:DNA helicase activity"/>
    <property type="evidence" value="ECO:0007669"/>
    <property type="project" value="TreeGrafter"/>
</dbReference>
<evidence type="ECO:0000256" key="10">
    <source>
        <dbReference type="ARBA" id="ARBA00047984"/>
    </source>
</evidence>
<dbReference type="FunFam" id="3.40.50.300:FF:000375">
    <property type="entry name" value="Putative ATP-dependent RNA helicase DHX30"/>
    <property type="match status" value="1"/>
</dbReference>
<dbReference type="CDD" id="cd17917">
    <property type="entry name" value="DEXHc_RHA-like"/>
    <property type="match status" value="1"/>
</dbReference>
<keyword evidence="5" id="KW-0547">Nucleotide-binding</keyword>
<protein>
    <recommendedName>
        <fullName evidence="3">RNA helicase</fullName>
        <ecNumber evidence="3">3.6.4.13</ecNumber>
    </recommendedName>
</protein>
<evidence type="ECO:0000256" key="4">
    <source>
        <dbReference type="ARBA" id="ARBA00022490"/>
    </source>
</evidence>
<dbReference type="SMART" id="SM00487">
    <property type="entry name" value="DEXDc"/>
    <property type="match status" value="1"/>
</dbReference>
<dbReference type="OrthoDB" id="5600252at2759"/>
<name>A0A2G8JHI2_STIJA</name>
<keyword evidence="9" id="KW-0694">RNA-binding</keyword>
<evidence type="ECO:0000256" key="11">
    <source>
        <dbReference type="ARBA" id="ARBA00060772"/>
    </source>
</evidence>
<dbReference type="Proteomes" id="UP000230750">
    <property type="component" value="Unassembled WGS sequence"/>
</dbReference>
<evidence type="ECO:0000256" key="7">
    <source>
        <dbReference type="ARBA" id="ARBA00022806"/>
    </source>
</evidence>
<evidence type="ECO:0000256" key="2">
    <source>
        <dbReference type="ARBA" id="ARBA00008792"/>
    </source>
</evidence>
<evidence type="ECO:0000256" key="3">
    <source>
        <dbReference type="ARBA" id="ARBA00012552"/>
    </source>
</evidence>
<comment type="catalytic activity">
    <reaction evidence="10">
        <text>ATP + H2O = ADP + phosphate + H(+)</text>
        <dbReference type="Rhea" id="RHEA:13065"/>
        <dbReference type="ChEBI" id="CHEBI:15377"/>
        <dbReference type="ChEBI" id="CHEBI:15378"/>
        <dbReference type="ChEBI" id="CHEBI:30616"/>
        <dbReference type="ChEBI" id="CHEBI:43474"/>
        <dbReference type="ChEBI" id="CHEBI:456216"/>
        <dbReference type="EC" id="3.6.4.13"/>
    </reaction>
</comment>
<comment type="caution">
    <text evidence="14">The sequence shown here is derived from an EMBL/GenBank/DDBJ whole genome shotgun (WGS) entry which is preliminary data.</text>
</comment>
<dbReference type="CDD" id="cd18791">
    <property type="entry name" value="SF2_C_RHA"/>
    <property type="match status" value="1"/>
</dbReference>
<dbReference type="Gene3D" id="3.40.50.300">
    <property type="entry name" value="P-loop containing nucleotide triphosphate hydrolases"/>
    <property type="match status" value="2"/>
</dbReference>
<evidence type="ECO:0000256" key="9">
    <source>
        <dbReference type="ARBA" id="ARBA00022884"/>
    </source>
</evidence>
<dbReference type="GO" id="GO:0002151">
    <property type="term" value="F:G-quadruplex RNA binding"/>
    <property type="evidence" value="ECO:0007669"/>
    <property type="project" value="TreeGrafter"/>
</dbReference>
<dbReference type="PROSITE" id="PS00690">
    <property type="entry name" value="DEAH_ATP_HELICASE"/>
    <property type="match status" value="1"/>
</dbReference>
<evidence type="ECO:0000259" key="13">
    <source>
        <dbReference type="PROSITE" id="PS51194"/>
    </source>
</evidence>
<evidence type="ECO:0000256" key="8">
    <source>
        <dbReference type="ARBA" id="ARBA00022840"/>
    </source>
</evidence>
<dbReference type="GO" id="GO:0016787">
    <property type="term" value="F:hydrolase activity"/>
    <property type="evidence" value="ECO:0007669"/>
    <property type="project" value="UniProtKB-KW"/>
</dbReference>
<dbReference type="GO" id="GO:0005737">
    <property type="term" value="C:cytoplasm"/>
    <property type="evidence" value="ECO:0007669"/>
    <property type="project" value="UniProtKB-SubCell"/>
</dbReference>
<gene>
    <name evidence="14" type="ORF">BSL78_27994</name>
</gene>
<dbReference type="GO" id="GO:0003724">
    <property type="term" value="F:RNA helicase activity"/>
    <property type="evidence" value="ECO:0007669"/>
    <property type="project" value="UniProtKB-EC"/>
</dbReference>